<reference evidence="1 2" key="1">
    <citation type="journal article" date="2020" name="ISME J.">
        <title>Comparative genomics reveals insights into cyanobacterial evolution and habitat adaptation.</title>
        <authorList>
            <person name="Chen M.Y."/>
            <person name="Teng W.K."/>
            <person name="Zhao L."/>
            <person name="Hu C.X."/>
            <person name="Zhou Y.K."/>
            <person name="Han B.P."/>
            <person name="Song L.R."/>
            <person name="Shu W.S."/>
        </authorList>
    </citation>
    <scope>NUCLEOTIDE SEQUENCE [LARGE SCALE GENOMIC DNA]</scope>
    <source>
        <strain evidence="1 2">FACHB-1040</strain>
    </source>
</reference>
<organism evidence="1 2">
    <name type="scientific">Aphanizomenon flos-aquae FACHB-1040</name>
    <dbReference type="NCBI Taxonomy" id="2692887"/>
    <lineage>
        <taxon>Bacteria</taxon>
        <taxon>Bacillati</taxon>
        <taxon>Cyanobacteriota</taxon>
        <taxon>Cyanophyceae</taxon>
        <taxon>Nostocales</taxon>
        <taxon>Aphanizomenonaceae</taxon>
        <taxon>Aphanizomenon</taxon>
    </lineage>
</organism>
<gene>
    <name evidence="1" type="ORF">H6F99_09375</name>
</gene>
<keyword evidence="2" id="KW-1185">Reference proteome</keyword>
<sequence length="125" mass="14467">MKNNDEINLICLDGIDSKLALEFWLEHKLNLSQLEYSFDSTKSPTDKQTILRDTTRFKKTANKCQGRVIYLESNTERYWYVDNLHYGQASHLEVFDKTGKNHLGEADLDGNINYSKSDSDKTIDV</sequence>
<evidence type="ECO:0000313" key="1">
    <source>
        <dbReference type="EMBL" id="MBD2278505.1"/>
    </source>
</evidence>
<proteinExistence type="predicted"/>
<comment type="caution">
    <text evidence="1">The sequence shown here is derived from an EMBL/GenBank/DDBJ whole genome shotgun (WGS) entry which is preliminary data.</text>
</comment>
<dbReference type="Gene3D" id="3.10.380.10">
    <property type="entry name" value="Colicin E3-like ribonuclease domain"/>
    <property type="match status" value="1"/>
</dbReference>
<dbReference type="InterPro" id="IPR036725">
    <property type="entry name" value="ColE3_ribonuclease_sf"/>
</dbReference>
<accession>A0ABR8BVP8</accession>
<name>A0ABR8BVP8_APHFL</name>
<evidence type="ECO:0000313" key="2">
    <source>
        <dbReference type="Proteomes" id="UP000606721"/>
    </source>
</evidence>
<protein>
    <submittedName>
        <fullName evidence="1">Uncharacterized protein</fullName>
    </submittedName>
</protein>
<dbReference type="Proteomes" id="UP000606721">
    <property type="component" value="Unassembled WGS sequence"/>
</dbReference>
<dbReference type="EMBL" id="JACJQT010000019">
    <property type="protein sequence ID" value="MBD2278505.1"/>
    <property type="molecule type" value="Genomic_DNA"/>
</dbReference>